<sequence>MPDHYVAINSFNVRRKVSLKDIAKQLNVSTALVSYVLNDKFTDRIHPETARKIKALAEELQYHPNQIAKSLKNNQTLTIGLIIADISNLFYSSIARVIEDAAKAHKYNVIFGSADEKPEKFRELVQVFESRQVDGIILAAPAGSEEMLDYLKRRNIPFVLIDRDFPDLEQINSITIDNYKASWNVVAHLKKNGFKKPAMISLATDLHHLQERSRGFREAASKLMNIKTPALIEESEEHLSEKMETVLLKLMNGKEKYDAVYFSTNKIAVDGLVVLARHKVEVPKKIGVVCFDEAEAYSIFNTSITYVKQPLADIGGQAVELLLKKMKQDGPAKRIVLNTSLIEGNSSLLK</sequence>
<organism evidence="5 6">
    <name type="scientific">Pseudobacter ginsenosidimutans</name>
    <dbReference type="NCBI Taxonomy" id="661488"/>
    <lineage>
        <taxon>Bacteria</taxon>
        <taxon>Pseudomonadati</taxon>
        <taxon>Bacteroidota</taxon>
        <taxon>Chitinophagia</taxon>
        <taxon>Chitinophagales</taxon>
        <taxon>Chitinophagaceae</taxon>
        <taxon>Pseudobacter</taxon>
    </lineage>
</organism>
<keyword evidence="2" id="KW-0238">DNA-binding</keyword>
<comment type="caution">
    <text evidence="5">The sequence shown here is derived from an EMBL/GenBank/DDBJ whole genome shotgun (WGS) entry which is preliminary data.</text>
</comment>
<dbReference type="InterPro" id="IPR010982">
    <property type="entry name" value="Lambda_DNA-bd_dom_sf"/>
</dbReference>
<dbReference type="EMBL" id="SGXA01000007">
    <property type="protein sequence ID" value="RZS63951.1"/>
    <property type="molecule type" value="Genomic_DNA"/>
</dbReference>
<dbReference type="Pfam" id="PF00356">
    <property type="entry name" value="LacI"/>
    <property type="match status" value="1"/>
</dbReference>
<protein>
    <submittedName>
        <fullName evidence="5">LacI family transcriptional regulator</fullName>
    </submittedName>
</protein>
<feature type="domain" description="HTH lacI-type" evidence="4">
    <location>
        <begin position="17"/>
        <end position="73"/>
    </location>
</feature>
<dbReference type="GO" id="GO:0000976">
    <property type="term" value="F:transcription cis-regulatory region binding"/>
    <property type="evidence" value="ECO:0007669"/>
    <property type="project" value="TreeGrafter"/>
</dbReference>
<dbReference type="PANTHER" id="PTHR30146">
    <property type="entry name" value="LACI-RELATED TRANSCRIPTIONAL REPRESSOR"/>
    <property type="match status" value="1"/>
</dbReference>
<evidence type="ECO:0000259" key="4">
    <source>
        <dbReference type="PROSITE" id="PS50932"/>
    </source>
</evidence>
<name>A0A4Q7M8M0_9BACT</name>
<keyword evidence="6" id="KW-1185">Reference proteome</keyword>
<accession>A0A4Q7M8M0</accession>
<dbReference type="GO" id="GO:0003700">
    <property type="term" value="F:DNA-binding transcription factor activity"/>
    <property type="evidence" value="ECO:0007669"/>
    <property type="project" value="TreeGrafter"/>
</dbReference>
<dbReference type="PROSITE" id="PS50932">
    <property type="entry name" value="HTH_LACI_2"/>
    <property type="match status" value="1"/>
</dbReference>
<keyword evidence="1" id="KW-0805">Transcription regulation</keyword>
<dbReference type="Gene3D" id="3.40.50.2300">
    <property type="match status" value="2"/>
</dbReference>
<dbReference type="SMART" id="SM00354">
    <property type="entry name" value="HTH_LACI"/>
    <property type="match status" value="1"/>
</dbReference>
<dbReference type="CDD" id="cd01392">
    <property type="entry name" value="HTH_LacI"/>
    <property type="match status" value="1"/>
</dbReference>
<evidence type="ECO:0000313" key="5">
    <source>
        <dbReference type="EMBL" id="RZS63951.1"/>
    </source>
</evidence>
<dbReference type="AlphaFoldDB" id="A0A4Q7M8M0"/>
<gene>
    <name evidence="5" type="ORF">EV199_6051</name>
</gene>
<evidence type="ECO:0000256" key="3">
    <source>
        <dbReference type="ARBA" id="ARBA00023163"/>
    </source>
</evidence>
<dbReference type="SUPFAM" id="SSF53822">
    <property type="entry name" value="Periplasmic binding protein-like I"/>
    <property type="match status" value="1"/>
</dbReference>
<dbReference type="InterPro" id="IPR046335">
    <property type="entry name" value="LacI/GalR-like_sensor"/>
</dbReference>
<dbReference type="SUPFAM" id="SSF47413">
    <property type="entry name" value="lambda repressor-like DNA-binding domains"/>
    <property type="match status" value="1"/>
</dbReference>
<dbReference type="Gene3D" id="1.10.260.40">
    <property type="entry name" value="lambda repressor-like DNA-binding domains"/>
    <property type="match status" value="1"/>
</dbReference>
<evidence type="ECO:0000313" key="6">
    <source>
        <dbReference type="Proteomes" id="UP000293874"/>
    </source>
</evidence>
<dbReference type="Pfam" id="PF13377">
    <property type="entry name" value="Peripla_BP_3"/>
    <property type="match status" value="1"/>
</dbReference>
<keyword evidence="3" id="KW-0804">Transcription</keyword>
<dbReference type="Proteomes" id="UP000293874">
    <property type="component" value="Unassembled WGS sequence"/>
</dbReference>
<dbReference type="InterPro" id="IPR028082">
    <property type="entry name" value="Peripla_BP_I"/>
</dbReference>
<dbReference type="InterPro" id="IPR000843">
    <property type="entry name" value="HTH_LacI"/>
</dbReference>
<dbReference type="PANTHER" id="PTHR30146:SF109">
    <property type="entry name" value="HTH-TYPE TRANSCRIPTIONAL REGULATOR GALS"/>
    <property type="match status" value="1"/>
</dbReference>
<evidence type="ECO:0000256" key="2">
    <source>
        <dbReference type="ARBA" id="ARBA00023125"/>
    </source>
</evidence>
<proteinExistence type="predicted"/>
<reference evidence="5 6" key="1">
    <citation type="submission" date="2019-02" db="EMBL/GenBank/DDBJ databases">
        <title>Genomic Encyclopedia of Type Strains, Phase IV (KMG-IV): sequencing the most valuable type-strain genomes for metagenomic binning, comparative biology and taxonomic classification.</title>
        <authorList>
            <person name="Goeker M."/>
        </authorList>
    </citation>
    <scope>NUCLEOTIDE SEQUENCE [LARGE SCALE GENOMIC DNA]</scope>
    <source>
        <strain evidence="5 6">DSM 18116</strain>
    </source>
</reference>
<evidence type="ECO:0000256" key="1">
    <source>
        <dbReference type="ARBA" id="ARBA00023015"/>
    </source>
</evidence>